<accession>A0AAE0TYN5</accession>
<organism evidence="2 3">
    <name type="scientific">Lasiosphaeria ovina</name>
    <dbReference type="NCBI Taxonomy" id="92902"/>
    <lineage>
        <taxon>Eukaryota</taxon>
        <taxon>Fungi</taxon>
        <taxon>Dikarya</taxon>
        <taxon>Ascomycota</taxon>
        <taxon>Pezizomycotina</taxon>
        <taxon>Sordariomycetes</taxon>
        <taxon>Sordariomycetidae</taxon>
        <taxon>Sordariales</taxon>
        <taxon>Lasiosphaeriaceae</taxon>
        <taxon>Lasiosphaeria</taxon>
    </lineage>
</organism>
<protein>
    <submittedName>
        <fullName evidence="2">Uncharacterized protein</fullName>
    </submittedName>
</protein>
<proteinExistence type="predicted"/>
<evidence type="ECO:0000256" key="1">
    <source>
        <dbReference type="SAM" id="MobiDB-lite"/>
    </source>
</evidence>
<feature type="compositionally biased region" description="Polar residues" evidence="1">
    <location>
        <begin position="13"/>
        <end position="32"/>
    </location>
</feature>
<sequence>MATRAKRGAPNSADGSGSTKSGTHKTPQSHCTTDLDAVTGESASDIIGSDWTFVSVPELRSSAADGSSSDAVLLRRRIFSEREHRARARANREYQMTGDVNVFRHFLAPFVRSDKTKELGPWEWSEAVERWFRVEKSSGSIIWAPLPESFI</sequence>
<feature type="region of interest" description="Disordered" evidence="1">
    <location>
        <begin position="1"/>
        <end position="37"/>
    </location>
</feature>
<keyword evidence="3" id="KW-1185">Reference proteome</keyword>
<reference evidence="2" key="2">
    <citation type="submission" date="2023-06" db="EMBL/GenBank/DDBJ databases">
        <authorList>
            <consortium name="Lawrence Berkeley National Laboratory"/>
            <person name="Haridas S."/>
            <person name="Hensen N."/>
            <person name="Bonometti L."/>
            <person name="Westerberg I."/>
            <person name="Brannstrom I.O."/>
            <person name="Guillou S."/>
            <person name="Cros-Aarteil S."/>
            <person name="Calhoun S."/>
            <person name="Kuo A."/>
            <person name="Mondo S."/>
            <person name="Pangilinan J."/>
            <person name="Riley R."/>
            <person name="Labutti K."/>
            <person name="Andreopoulos B."/>
            <person name="Lipzen A."/>
            <person name="Chen C."/>
            <person name="Yanf M."/>
            <person name="Daum C."/>
            <person name="Ng V."/>
            <person name="Clum A."/>
            <person name="Steindorff A."/>
            <person name="Ohm R."/>
            <person name="Martin F."/>
            <person name="Silar P."/>
            <person name="Natvig D."/>
            <person name="Lalanne C."/>
            <person name="Gautier V."/>
            <person name="Ament-Velasquez S.L."/>
            <person name="Kruys A."/>
            <person name="Hutchinson M.I."/>
            <person name="Powell A.J."/>
            <person name="Barry K."/>
            <person name="Miller A.N."/>
            <person name="Grigoriev I.V."/>
            <person name="Debuchy R."/>
            <person name="Gladieux P."/>
            <person name="Thoren M.H."/>
            <person name="Johannesson H."/>
        </authorList>
    </citation>
    <scope>NUCLEOTIDE SEQUENCE</scope>
    <source>
        <strain evidence="2">CBS 958.72</strain>
    </source>
</reference>
<name>A0AAE0TYN5_9PEZI</name>
<evidence type="ECO:0000313" key="2">
    <source>
        <dbReference type="EMBL" id="KAK3384264.1"/>
    </source>
</evidence>
<reference evidence="2" key="1">
    <citation type="journal article" date="2023" name="Mol. Phylogenet. Evol.">
        <title>Genome-scale phylogeny and comparative genomics of the fungal order Sordariales.</title>
        <authorList>
            <person name="Hensen N."/>
            <person name="Bonometti L."/>
            <person name="Westerberg I."/>
            <person name="Brannstrom I.O."/>
            <person name="Guillou S."/>
            <person name="Cros-Aarteil S."/>
            <person name="Calhoun S."/>
            <person name="Haridas S."/>
            <person name="Kuo A."/>
            <person name="Mondo S."/>
            <person name="Pangilinan J."/>
            <person name="Riley R."/>
            <person name="LaButti K."/>
            <person name="Andreopoulos B."/>
            <person name="Lipzen A."/>
            <person name="Chen C."/>
            <person name="Yan M."/>
            <person name="Daum C."/>
            <person name="Ng V."/>
            <person name="Clum A."/>
            <person name="Steindorff A."/>
            <person name="Ohm R.A."/>
            <person name="Martin F."/>
            <person name="Silar P."/>
            <person name="Natvig D.O."/>
            <person name="Lalanne C."/>
            <person name="Gautier V."/>
            <person name="Ament-Velasquez S.L."/>
            <person name="Kruys A."/>
            <person name="Hutchinson M.I."/>
            <person name="Powell A.J."/>
            <person name="Barry K."/>
            <person name="Miller A.N."/>
            <person name="Grigoriev I.V."/>
            <person name="Debuchy R."/>
            <person name="Gladieux P."/>
            <person name="Hiltunen Thoren M."/>
            <person name="Johannesson H."/>
        </authorList>
    </citation>
    <scope>NUCLEOTIDE SEQUENCE</scope>
    <source>
        <strain evidence="2">CBS 958.72</strain>
    </source>
</reference>
<dbReference type="EMBL" id="JAULSN010000001">
    <property type="protein sequence ID" value="KAK3384264.1"/>
    <property type="molecule type" value="Genomic_DNA"/>
</dbReference>
<dbReference type="AlphaFoldDB" id="A0AAE0TYN5"/>
<dbReference type="Proteomes" id="UP001287356">
    <property type="component" value="Unassembled WGS sequence"/>
</dbReference>
<gene>
    <name evidence="2" type="ORF">B0T24DRAFT_674048</name>
</gene>
<comment type="caution">
    <text evidence="2">The sequence shown here is derived from an EMBL/GenBank/DDBJ whole genome shotgun (WGS) entry which is preliminary data.</text>
</comment>
<evidence type="ECO:0000313" key="3">
    <source>
        <dbReference type="Proteomes" id="UP001287356"/>
    </source>
</evidence>